<comment type="caution">
    <text evidence="1">The sequence shown here is derived from an EMBL/GenBank/DDBJ whole genome shotgun (WGS) entry which is preliminary data.</text>
</comment>
<accession>A0A5U3G6K4</accession>
<gene>
    <name evidence="1" type="ORF">Z599_24865</name>
</gene>
<evidence type="ECO:0008006" key="2">
    <source>
        <dbReference type="Google" id="ProtNLM"/>
    </source>
</evidence>
<dbReference type="EMBL" id="AAGLQK010000058">
    <property type="protein sequence ID" value="EBP4060900.1"/>
    <property type="molecule type" value="Genomic_DNA"/>
</dbReference>
<dbReference type="AlphaFoldDB" id="A0A5U3G6K4"/>
<protein>
    <recommendedName>
        <fullName evidence="2">Morphogenetic protein</fullName>
    </recommendedName>
</protein>
<sequence>MAIEYYGAIYPQDGVSEYLKVSLTNSSYSVTGYISQGAAMNIAQSWEAPFSGMNMGSISGVIGNAGQVATGLTSVARWNSIMVWEGGTPPTITLPLTFLAQYNPFIEVSGAIAALSAMISPQLKDVNKPLKPEGRIPEKVILNIGRRINLVDIIIQDLSFDLDAPRDSSGLFLRNTVNLQLSGASVYNSSDFTGSFQ</sequence>
<organism evidence="1">
    <name type="scientific">Salmonella enterica I</name>
    <dbReference type="NCBI Taxonomy" id="59201"/>
    <lineage>
        <taxon>Bacteria</taxon>
        <taxon>Pseudomonadati</taxon>
        <taxon>Pseudomonadota</taxon>
        <taxon>Gammaproteobacteria</taxon>
        <taxon>Enterobacterales</taxon>
        <taxon>Enterobacteriaceae</taxon>
        <taxon>Salmonella</taxon>
    </lineage>
</organism>
<name>A0A5U3G6K4_SALET</name>
<reference evidence="1" key="1">
    <citation type="submission" date="2018-07" db="EMBL/GenBank/DDBJ databases">
        <authorList>
            <consortium name="GenomeTrakr network: Whole genome sequencing for foodborne pathogen traceback"/>
        </authorList>
    </citation>
    <scope>NUCLEOTIDE SEQUENCE</scope>
    <source>
        <strain evidence="1">MDH-2013-00175</strain>
    </source>
</reference>
<evidence type="ECO:0000313" key="1">
    <source>
        <dbReference type="EMBL" id="EBP4060900.1"/>
    </source>
</evidence>
<proteinExistence type="predicted"/>